<evidence type="ECO:0000259" key="8">
    <source>
        <dbReference type="Pfam" id="PF20916"/>
    </source>
</evidence>
<accession>A0A6N6MTW7</accession>
<comment type="caution">
    <text evidence="9">The sequence shown here is derived from an EMBL/GenBank/DDBJ whole genome shotgun (WGS) entry which is preliminary data.</text>
</comment>
<keyword evidence="6" id="KW-0997">Cell inner membrane</keyword>
<dbReference type="GO" id="GO:0030244">
    <property type="term" value="P:cellulose biosynthetic process"/>
    <property type="evidence" value="ECO:0007669"/>
    <property type="project" value="UniProtKB-KW"/>
</dbReference>
<evidence type="ECO:0000256" key="4">
    <source>
        <dbReference type="ARBA" id="ARBA00022989"/>
    </source>
</evidence>
<dbReference type="PANTHER" id="PTHR39083:SF1">
    <property type="entry name" value="CYCLIC DI-GMP-BINDING PROTEIN"/>
    <property type="match status" value="1"/>
</dbReference>
<dbReference type="EMBL" id="VZZJ01000007">
    <property type="protein sequence ID" value="KAB1073780.1"/>
    <property type="molecule type" value="Genomic_DNA"/>
</dbReference>
<evidence type="ECO:0000256" key="6">
    <source>
        <dbReference type="RuleBase" id="RU365021"/>
    </source>
</evidence>
<evidence type="ECO:0000313" key="9">
    <source>
        <dbReference type="EMBL" id="KAB1073780.1"/>
    </source>
</evidence>
<comment type="pathway">
    <text evidence="6">Glycan metabolism; bacterial cellulose biosynthesis.</text>
</comment>
<name>A0A6N6MTW7_9HYPH</name>
<dbReference type="Gene3D" id="2.60.120.260">
    <property type="entry name" value="Galactose-binding domain-like"/>
    <property type="match status" value="2"/>
</dbReference>
<dbReference type="GO" id="GO:0005886">
    <property type="term" value="C:plasma membrane"/>
    <property type="evidence" value="ECO:0007669"/>
    <property type="project" value="UniProtKB-SubCell"/>
</dbReference>
<feature type="transmembrane region" description="Helical" evidence="6">
    <location>
        <begin position="800"/>
        <end position="820"/>
    </location>
</feature>
<reference evidence="9 10" key="1">
    <citation type="submission" date="2019-09" db="EMBL/GenBank/DDBJ databases">
        <title>YIM 132548 draft genome.</title>
        <authorList>
            <person name="Jiang L."/>
        </authorList>
    </citation>
    <scope>NUCLEOTIDE SEQUENCE [LARGE SCALE GENOMIC DNA]</scope>
    <source>
        <strain evidence="9 10">YIM 132548</strain>
    </source>
</reference>
<dbReference type="GO" id="GO:0006011">
    <property type="term" value="P:UDP-alpha-D-glucose metabolic process"/>
    <property type="evidence" value="ECO:0007669"/>
    <property type="project" value="InterPro"/>
</dbReference>
<dbReference type="UniPathway" id="UPA00694"/>
<dbReference type="InterPro" id="IPR018513">
    <property type="entry name" value="Cell_synthase_bac"/>
</dbReference>
<comment type="similarity">
    <text evidence="6">Belongs to the AcsB/BcsB family.</text>
</comment>
<comment type="function">
    <text evidence="6">Binds the cellulose synthase activator, bis-(3'-5') cyclic diguanylic acid (c-di-GMP).</text>
</comment>
<dbReference type="Proteomes" id="UP000441523">
    <property type="component" value="Unassembled WGS sequence"/>
</dbReference>
<proteinExistence type="inferred from homology"/>
<dbReference type="InterPro" id="IPR048861">
    <property type="entry name" value="BscB-like_C"/>
</dbReference>
<feature type="domain" description="Cellulose synthase subunit B-like C-terminal" evidence="8">
    <location>
        <begin position="744"/>
        <end position="811"/>
    </location>
</feature>
<evidence type="ECO:0000256" key="2">
    <source>
        <dbReference type="ARBA" id="ARBA00022475"/>
    </source>
</evidence>
<keyword evidence="6" id="KW-0135">Cellulose biosynthesis</keyword>
<keyword evidence="10" id="KW-1185">Reference proteome</keyword>
<dbReference type="PANTHER" id="PTHR39083">
    <property type="entry name" value="CYCLIC DI-GMP-BINDING PROTEIN"/>
    <property type="match status" value="1"/>
</dbReference>
<feature type="region of interest" description="Disordered" evidence="7">
    <location>
        <begin position="830"/>
        <end position="850"/>
    </location>
</feature>
<dbReference type="AlphaFoldDB" id="A0A6N6MTW7"/>
<keyword evidence="4 6" id="KW-1133">Transmembrane helix</keyword>
<protein>
    <recommendedName>
        <fullName evidence="6">Cyclic di-GMP-binding protein</fullName>
    </recommendedName>
    <alternativeName>
        <fullName evidence="6">Cellulose synthase regulatory subunit</fullName>
    </alternativeName>
</protein>
<organism evidence="9 10">
    <name type="scientific">Methylobacterium planeticum</name>
    <dbReference type="NCBI Taxonomy" id="2615211"/>
    <lineage>
        <taxon>Bacteria</taxon>
        <taxon>Pseudomonadati</taxon>
        <taxon>Pseudomonadota</taxon>
        <taxon>Alphaproteobacteria</taxon>
        <taxon>Hyphomicrobiales</taxon>
        <taxon>Methylobacteriaceae</taxon>
        <taxon>Methylobacterium</taxon>
    </lineage>
</organism>
<keyword evidence="3 6" id="KW-0812">Transmembrane</keyword>
<gene>
    <name evidence="9" type="ORF">F6X51_10995</name>
</gene>
<evidence type="ECO:0000256" key="5">
    <source>
        <dbReference type="ARBA" id="ARBA00023136"/>
    </source>
</evidence>
<keyword evidence="2 6" id="KW-1003">Cell membrane</keyword>
<sequence length="850" mass="89157">MATSLGLLPITAAQAQSFLGRSAPKGLVLPSERPASPEIRQTRPARPVADVPVVQASAPIPQRPLPSVAENLRLIGEESSLQWSVYLTEAQVRERVRFRIGYLAAISVMPESSFITTSVNDTVIGRAQINAPGAVKIIEFDIPEGVLKPGYNAIHLSGVQRHRVDCSLQATFELWTQIDPSWTGLILPPGTGSVASLRDLAAIPPNEQGIVPIRIVLGGRPNPASFERIIRAAQQLALVGRFSQAVVEFGPFIPGPAGLNLVVGTAEELRAVPGLDASGGTALSFQPATESRAATLVVTGQSSDDLDAGLASLKRRDGSDGLVGSPQGLRVLALARGVPVRGGETIGLDTLGVQNREFSGRLFRSGFDLTLPADFVPADYAKIGLAIAGGYAPGLEVGAQIVVDINGRNAASIPLPKAAGDRLRGEPIALGLDLWRPGRNHVDITALLPSEADRTCDTANPSDDHKRFLFLNSSTVKVPQLARALRVPDLAATATGALPYTLADKRPRLVVPTPDRDTMAAAATIAVRLAIAADRVIDFALSAERPVDRDAPAIIVAPARALDPALLRNIGIDPDRLRKIWQGRAEAPPASPGSEGERATGLAAATDGMSLDRLRNNVPPACTLPAASARVAALSSERPRSGYRTRNDAVEIATAWDAALRPTPSLTDQISNAAGEIGTAAQSAFEGAVGWAKGQIKDPPIEVHSRASLVVGQGVDGESLNSVVTVFTAPNAALLQASVACLSTPALWGKLQGRVAVLDANDGTISTYDANRTRLLETEPRGFGNLRLVFAGWLSMNPSIYVLVLFAAAIALGLSTNAVLRDVGRANAAGRAAPRPDAAGDDADKKDMRS</sequence>
<keyword evidence="5 6" id="KW-0472">Membrane</keyword>
<comment type="subunit">
    <text evidence="6">Tightly associated with the cellulose synthase catalytic subunit.</text>
</comment>
<evidence type="ECO:0000256" key="7">
    <source>
        <dbReference type="SAM" id="MobiDB-lite"/>
    </source>
</evidence>
<dbReference type="Pfam" id="PF03170">
    <property type="entry name" value="BcsB"/>
    <property type="match status" value="1"/>
</dbReference>
<keyword evidence="6" id="KW-0973">c-di-GMP</keyword>
<comment type="subcellular location">
    <subcellularLocation>
        <location evidence="6">Cell inner membrane</location>
    </subcellularLocation>
    <subcellularLocation>
        <location evidence="1">Cell membrane</location>
        <topology evidence="1">Single-pass membrane protein</topology>
    </subcellularLocation>
</comment>
<evidence type="ECO:0000256" key="1">
    <source>
        <dbReference type="ARBA" id="ARBA00004162"/>
    </source>
</evidence>
<dbReference type="Pfam" id="PF20916">
    <property type="entry name" value="BscB_a-b"/>
    <property type="match status" value="1"/>
</dbReference>
<evidence type="ECO:0000313" key="10">
    <source>
        <dbReference type="Proteomes" id="UP000441523"/>
    </source>
</evidence>
<evidence type="ECO:0000256" key="3">
    <source>
        <dbReference type="ARBA" id="ARBA00022692"/>
    </source>
</evidence>